<feature type="region of interest" description="Disordered" evidence="1">
    <location>
        <begin position="105"/>
        <end position="151"/>
    </location>
</feature>
<dbReference type="SUPFAM" id="SSF55797">
    <property type="entry name" value="PR-1-like"/>
    <property type="match status" value="1"/>
</dbReference>
<name>A0ABP1R5G2_9HEXA</name>
<evidence type="ECO:0000313" key="4">
    <source>
        <dbReference type="EMBL" id="CAL8116585.1"/>
    </source>
</evidence>
<gene>
    <name evidence="4" type="ORF">ODALV1_LOCUS17343</name>
</gene>
<evidence type="ECO:0000259" key="3">
    <source>
        <dbReference type="SMART" id="SM00198"/>
    </source>
</evidence>
<dbReference type="EMBL" id="CAXLJM020000053">
    <property type="protein sequence ID" value="CAL8116585.1"/>
    <property type="molecule type" value="Genomic_DNA"/>
</dbReference>
<comment type="caution">
    <text evidence="4">The sequence shown here is derived from an EMBL/GenBank/DDBJ whole genome shotgun (WGS) entry which is preliminary data.</text>
</comment>
<evidence type="ECO:0000256" key="2">
    <source>
        <dbReference type="SAM" id="SignalP"/>
    </source>
</evidence>
<feature type="domain" description="SCP" evidence="3">
    <location>
        <begin position="150"/>
        <end position="287"/>
    </location>
</feature>
<dbReference type="Proteomes" id="UP001642540">
    <property type="component" value="Unassembled WGS sequence"/>
</dbReference>
<feature type="signal peptide" evidence="2">
    <location>
        <begin position="1"/>
        <end position="22"/>
    </location>
</feature>
<reference evidence="4 5" key="1">
    <citation type="submission" date="2024-08" db="EMBL/GenBank/DDBJ databases">
        <authorList>
            <person name="Cucini C."/>
            <person name="Frati F."/>
        </authorList>
    </citation>
    <scope>NUCLEOTIDE SEQUENCE [LARGE SCALE GENOMIC DNA]</scope>
</reference>
<keyword evidence="5" id="KW-1185">Reference proteome</keyword>
<dbReference type="SMART" id="SM00198">
    <property type="entry name" value="SCP"/>
    <property type="match status" value="1"/>
</dbReference>
<feature type="chain" id="PRO_5046256013" description="SCP domain-containing protein" evidence="2">
    <location>
        <begin position="23"/>
        <end position="298"/>
    </location>
</feature>
<dbReference type="InterPro" id="IPR001283">
    <property type="entry name" value="CRISP-related"/>
</dbReference>
<feature type="compositionally biased region" description="Low complexity" evidence="1">
    <location>
        <begin position="123"/>
        <end position="136"/>
    </location>
</feature>
<dbReference type="InterPro" id="IPR035940">
    <property type="entry name" value="CAP_sf"/>
</dbReference>
<dbReference type="Gene3D" id="3.40.33.10">
    <property type="entry name" value="CAP"/>
    <property type="match status" value="1"/>
</dbReference>
<organism evidence="4 5">
    <name type="scientific">Orchesella dallaii</name>
    <dbReference type="NCBI Taxonomy" id="48710"/>
    <lineage>
        <taxon>Eukaryota</taxon>
        <taxon>Metazoa</taxon>
        <taxon>Ecdysozoa</taxon>
        <taxon>Arthropoda</taxon>
        <taxon>Hexapoda</taxon>
        <taxon>Collembola</taxon>
        <taxon>Entomobryomorpha</taxon>
        <taxon>Entomobryoidea</taxon>
        <taxon>Orchesellidae</taxon>
        <taxon>Orchesellinae</taxon>
        <taxon>Orchesella</taxon>
    </lineage>
</organism>
<sequence>MAYFCGVIVTLVAIQLSGLVSSEVIVLYDDNGSAFTLTTTGGCYSLNPKWAQRATEVEVTDGCFKAFDRANCKGKSIQLRKKEGVHDLKSLNFEEAITSVTLCSPMEEDEDGGGGNTDAPETQRPSQRRGQGSSSPKPEKRQRGGGGETDIQKVAVEEHNKYRKIHRVPDVHGDPQMHAEAQRYADYLAQNNLFEPSRIGKYGENLATSFRRNKADAVKDAIKRWYDKNKFYDYERPGYNVDGRNSGSFSAIVWKATTHIGIGVAWNEVENQWVILAFYDPPAMRSKFRENVLPPVRS</sequence>
<dbReference type="Gene3D" id="2.60.20.10">
    <property type="entry name" value="Crystallins"/>
    <property type="match status" value="1"/>
</dbReference>
<dbReference type="InterPro" id="IPR034113">
    <property type="entry name" value="SCP_GAPR1-like"/>
</dbReference>
<evidence type="ECO:0000256" key="1">
    <source>
        <dbReference type="SAM" id="MobiDB-lite"/>
    </source>
</evidence>
<dbReference type="Pfam" id="PF00188">
    <property type="entry name" value="CAP"/>
    <property type="match status" value="1"/>
</dbReference>
<dbReference type="PANTHER" id="PTHR10334">
    <property type="entry name" value="CYSTEINE-RICH SECRETORY PROTEIN-RELATED"/>
    <property type="match status" value="1"/>
</dbReference>
<accession>A0ABP1R5G2</accession>
<dbReference type="CDD" id="cd05382">
    <property type="entry name" value="CAP_GAPR1-like"/>
    <property type="match status" value="1"/>
</dbReference>
<protein>
    <recommendedName>
        <fullName evidence="3">SCP domain-containing protein</fullName>
    </recommendedName>
</protein>
<evidence type="ECO:0000313" key="5">
    <source>
        <dbReference type="Proteomes" id="UP001642540"/>
    </source>
</evidence>
<proteinExistence type="predicted"/>
<dbReference type="InterPro" id="IPR014044">
    <property type="entry name" value="CAP_dom"/>
</dbReference>
<keyword evidence="2" id="KW-0732">Signal</keyword>